<proteinExistence type="inferred from homology"/>
<dbReference type="InterPro" id="IPR021731">
    <property type="entry name" value="AMIN_dom"/>
</dbReference>
<sequence>MVRNQPGKLEKVALRHSGVISLMTIVSSGWGLAAVAQQLNVENAQSSPVESISTPIETPSQASPTVAEWMAQIEASQVEITAVRLQSTATGLQVVLETAVDALSLPTPTVSGNVLTVEIPNAVLQLPEGNDFEQPNPALGIDRVSVRSLLGDRVQIEIVGTNAPPVAEVSATSAGLVLAVTPGAIADGEDEEIEITVTADRDSSYVVPNASTATRTDTPLRDIPQSIQVIPKEVIEDQQVLRLNDALRNSSGVVSSSNDQRGQRFIIRGFNSGSVLRDGFRLTNGGTGNFGFPELSNYEQIEVLKGPAAILYGFLEPGGVINLVSKKPTEEPFYKLSFRAGNRDLYEPSFDISGPLTEDKRLAYRINGVYRTEDSIRDFDTSIQKFSIAPVLSWKISEQTDLLLSFDYSYDRLPTDFGGLPAIGNRIADVPFERITGEPGDDTTIETLRVGYQFEHRFSDAWKVRNSFTFYSYSPEFVSNLGFRINEATGDLNRIWVQNAQPIDNFELQTNVVGKFATGPVQHTLLAGVDLYRRDFYALGRIDFSPQPPFNIFNPVYGIPRPASFNDPLPQTDFSRTDSLGIFLQDQVTLLDNLHLLVGARYDTVRQTTEDLEVGNRSTQSDDAISPRAGIVYQPIEELSLFASYSTSFSPNSGTTIAGDLLDPERGEQFEVGLKTELLGGRFSGNLAFFEITKKNVATLDPNSPPGESFSIPTGEQRSRGIELDLIGELLPGWNLVANYAYTDAKITQSNDGIQGNRVFGVPRHNFNLWSTYEVQQGPLEGLGFGLGFNFVSDRFGDNANSFVLEDYFLTNAALFYERNNWKVALNLRNLFDVDFIDSSEGNRVFENRPGEGFTIIGSVSFEF</sequence>
<dbReference type="InterPro" id="IPR012910">
    <property type="entry name" value="Plug_dom"/>
</dbReference>
<dbReference type="InterPro" id="IPR010105">
    <property type="entry name" value="TonB_sidphr_rcpt"/>
</dbReference>
<dbReference type="PANTHER" id="PTHR32552">
    <property type="entry name" value="FERRICHROME IRON RECEPTOR-RELATED"/>
    <property type="match status" value="1"/>
</dbReference>
<dbReference type="Pfam" id="PF11741">
    <property type="entry name" value="AMIN"/>
    <property type="match status" value="1"/>
</dbReference>
<geneLocation type="plasmid" evidence="19 20">
    <name>pREB1</name>
</geneLocation>
<dbReference type="AlphaFoldDB" id="A8ZKG4"/>
<evidence type="ECO:0000313" key="20">
    <source>
        <dbReference type="Proteomes" id="UP000000268"/>
    </source>
</evidence>
<organism evidence="19 20">
    <name type="scientific">Acaryochloris marina (strain MBIC 11017)</name>
    <dbReference type="NCBI Taxonomy" id="329726"/>
    <lineage>
        <taxon>Bacteria</taxon>
        <taxon>Bacillati</taxon>
        <taxon>Cyanobacteriota</taxon>
        <taxon>Cyanophyceae</taxon>
        <taxon>Acaryochloridales</taxon>
        <taxon>Acaryochloridaceae</taxon>
        <taxon>Acaryochloris</taxon>
    </lineage>
</organism>
<evidence type="ECO:0000256" key="4">
    <source>
        <dbReference type="ARBA" id="ARBA00022452"/>
    </source>
</evidence>
<dbReference type="Proteomes" id="UP000000268">
    <property type="component" value="Plasmid pREB1"/>
</dbReference>
<dbReference type="OrthoDB" id="473897at2"/>
<accession>A8ZKG4</accession>
<keyword evidence="5" id="KW-0410">Iron transport</keyword>
<evidence type="ECO:0000256" key="10">
    <source>
        <dbReference type="ARBA" id="ARBA00023077"/>
    </source>
</evidence>
<dbReference type="Gene3D" id="2.170.130.10">
    <property type="entry name" value="TonB-dependent receptor, plug domain"/>
    <property type="match status" value="1"/>
</dbReference>
<feature type="transmembrane region" description="Helical" evidence="15">
    <location>
        <begin position="12"/>
        <end position="33"/>
    </location>
</feature>
<comment type="similarity">
    <text evidence="2 13 14">Belongs to the TonB-dependent receptor family.</text>
</comment>
<keyword evidence="20" id="KW-1185">Reference proteome</keyword>
<dbReference type="FunFam" id="2.40.170.20:FF:000005">
    <property type="entry name" value="TonB-dependent siderophore receptor"/>
    <property type="match status" value="1"/>
</dbReference>
<evidence type="ECO:0000313" key="19">
    <source>
        <dbReference type="EMBL" id="ABW31664.1"/>
    </source>
</evidence>
<evidence type="ECO:0000259" key="16">
    <source>
        <dbReference type="Pfam" id="PF00593"/>
    </source>
</evidence>
<dbReference type="FunFam" id="2.170.130.10:FF:000001">
    <property type="entry name" value="Catecholate siderophore TonB-dependent receptor"/>
    <property type="match status" value="1"/>
</dbReference>
<evidence type="ECO:0000256" key="13">
    <source>
        <dbReference type="PROSITE-ProRule" id="PRU01360"/>
    </source>
</evidence>
<evidence type="ECO:0000256" key="14">
    <source>
        <dbReference type="RuleBase" id="RU003357"/>
    </source>
</evidence>
<keyword evidence="8" id="KW-0408">Iron</keyword>
<dbReference type="HOGENOM" id="CLU_008287_9_4_3"/>
<keyword evidence="4 13" id="KW-1134">Transmembrane beta strand</keyword>
<dbReference type="InterPro" id="IPR000531">
    <property type="entry name" value="Beta-barrel_TonB"/>
</dbReference>
<reference evidence="19 20" key="1">
    <citation type="journal article" date="2008" name="Proc. Natl. Acad. Sci. U.S.A.">
        <title>Niche adaptation and genome expansion in the chlorophyll d-producing cyanobacterium Acaryochloris marina.</title>
        <authorList>
            <person name="Swingley W.D."/>
            <person name="Chen M."/>
            <person name="Cheung P.C."/>
            <person name="Conrad A.L."/>
            <person name="Dejesa L.C."/>
            <person name="Hao J."/>
            <person name="Honchak B.M."/>
            <person name="Karbach L.E."/>
            <person name="Kurdoglu A."/>
            <person name="Lahiri S."/>
            <person name="Mastrian S.D."/>
            <person name="Miyashita H."/>
            <person name="Page L."/>
            <person name="Ramakrishna P."/>
            <person name="Satoh S."/>
            <person name="Sattley W.M."/>
            <person name="Shimada Y."/>
            <person name="Taylor H.L."/>
            <person name="Tomo T."/>
            <person name="Tsuchiya T."/>
            <person name="Wang Z.T."/>
            <person name="Raymond J."/>
            <person name="Mimuro M."/>
            <person name="Blankenship R.E."/>
            <person name="Touchman J.W."/>
        </authorList>
    </citation>
    <scope>NUCLEOTIDE SEQUENCE [LARGE SCALE GENOMIC DNA]</scope>
    <source>
        <strain evidence="20">MBIC 11017</strain>
        <plasmid evidence="20">Plasmid pREB1</plasmid>
    </source>
</reference>
<gene>
    <name evidence="19" type="ordered locus">AM1_A0157</name>
</gene>
<keyword evidence="12 13" id="KW-0998">Cell outer membrane</keyword>
<dbReference type="InterPro" id="IPR037066">
    <property type="entry name" value="Plug_dom_sf"/>
</dbReference>
<evidence type="ECO:0000256" key="6">
    <source>
        <dbReference type="ARBA" id="ARBA00022692"/>
    </source>
</evidence>
<feature type="domain" description="TonB-dependent receptor-like beta-barrel" evidence="16">
    <location>
        <begin position="394"/>
        <end position="831"/>
    </location>
</feature>
<evidence type="ECO:0000256" key="15">
    <source>
        <dbReference type="SAM" id="Phobius"/>
    </source>
</evidence>
<evidence type="ECO:0000256" key="3">
    <source>
        <dbReference type="ARBA" id="ARBA00022448"/>
    </source>
</evidence>
<keyword evidence="11 13" id="KW-0472">Membrane</keyword>
<dbReference type="NCBIfam" id="TIGR01783">
    <property type="entry name" value="TonB-siderophor"/>
    <property type="match status" value="1"/>
</dbReference>
<evidence type="ECO:0000259" key="17">
    <source>
        <dbReference type="Pfam" id="PF07715"/>
    </source>
</evidence>
<keyword evidence="15" id="KW-1133">Transmembrane helix</keyword>
<keyword evidence="19" id="KW-0675">Receptor</keyword>
<feature type="domain" description="AMIN" evidence="18">
    <location>
        <begin position="83"/>
        <end position="178"/>
    </location>
</feature>
<evidence type="ECO:0000256" key="2">
    <source>
        <dbReference type="ARBA" id="ARBA00009810"/>
    </source>
</evidence>
<dbReference type="PANTHER" id="PTHR32552:SF68">
    <property type="entry name" value="FERRICHROME OUTER MEMBRANE TRANSPORTER_PHAGE RECEPTOR"/>
    <property type="match status" value="1"/>
</dbReference>
<keyword evidence="6 13" id="KW-0812">Transmembrane</keyword>
<dbReference type="PROSITE" id="PS52016">
    <property type="entry name" value="TONB_DEPENDENT_REC_3"/>
    <property type="match status" value="1"/>
</dbReference>
<dbReference type="InterPro" id="IPR039426">
    <property type="entry name" value="TonB-dep_rcpt-like"/>
</dbReference>
<dbReference type="Pfam" id="PF07715">
    <property type="entry name" value="Plug"/>
    <property type="match status" value="1"/>
</dbReference>
<dbReference type="Gene3D" id="2.40.170.20">
    <property type="entry name" value="TonB-dependent receptor, beta-barrel domain"/>
    <property type="match status" value="1"/>
</dbReference>
<evidence type="ECO:0000256" key="12">
    <source>
        <dbReference type="ARBA" id="ARBA00023237"/>
    </source>
</evidence>
<keyword evidence="9" id="KW-0406">Ion transport</keyword>
<dbReference type="GO" id="GO:0015891">
    <property type="term" value="P:siderophore transport"/>
    <property type="evidence" value="ECO:0007669"/>
    <property type="project" value="InterPro"/>
</dbReference>
<evidence type="ECO:0000256" key="7">
    <source>
        <dbReference type="ARBA" id="ARBA00022729"/>
    </source>
</evidence>
<keyword evidence="3 13" id="KW-0813">Transport</keyword>
<dbReference type="CDD" id="cd01347">
    <property type="entry name" value="ligand_gated_channel"/>
    <property type="match status" value="1"/>
</dbReference>
<dbReference type="SUPFAM" id="SSF56935">
    <property type="entry name" value="Porins"/>
    <property type="match status" value="1"/>
</dbReference>
<dbReference type="EMBL" id="CP000838">
    <property type="protein sequence ID" value="ABW31664.1"/>
    <property type="molecule type" value="Genomic_DNA"/>
</dbReference>
<dbReference type="InterPro" id="IPR036942">
    <property type="entry name" value="Beta-barrel_TonB_sf"/>
</dbReference>
<dbReference type="GO" id="GO:0009279">
    <property type="term" value="C:cell outer membrane"/>
    <property type="evidence" value="ECO:0007669"/>
    <property type="project" value="UniProtKB-SubCell"/>
</dbReference>
<feature type="domain" description="TonB-dependent receptor plug" evidence="17">
    <location>
        <begin position="220"/>
        <end position="320"/>
    </location>
</feature>
<evidence type="ECO:0000256" key="1">
    <source>
        <dbReference type="ARBA" id="ARBA00004571"/>
    </source>
</evidence>
<evidence type="ECO:0000256" key="9">
    <source>
        <dbReference type="ARBA" id="ARBA00023065"/>
    </source>
</evidence>
<dbReference type="KEGG" id="amr:AM1_A0157"/>
<keyword evidence="19" id="KW-0614">Plasmid</keyword>
<dbReference type="GO" id="GO:0038023">
    <property type="term" value="F:signaling receptor activity"/>
    <property type="evidence" value="ECO:0007669"/>
    <property type="project" value="InterPro"/>
</dbReference>
<evidence type="ECO:0000256" key="8">
    <source>
        <dbReference type="ARBA" id="ARBA00023004"/>
    </source>
</evidence>
<evidence type="ECO:0000256" key="5">
    <source>
        <dbReference type="ARBA" id="ARBA00022496"/>
    </source>
</evidence>
<dbReference type="GO" id="GO:0015344">
    <property type="term" value="F:siderophore uptake transmembrane transporter activity"/>
    <property type="evidence" value="ECO:0007669"/>
    <property type="project" value="TreeGrafter"/>
</dbReference>
<protein>
    <submittedName>
        <fullName evidence="19">TonB-dependent siderophore receptor</fullName>
    </submittedName>
</protein>
<keyword evidence="10 14" id="KW-0798">TonB box</keyword>
<evidence type="ECO:0000256" key="11">
    <source>
        <dbReference type="ARBA" id="ARBA00023136"/>
    </source>
</evidence>
<comment type="subcellular location">
    <subcellularLocation>
        <location evidence="1 13">Cell outer membrane</location>
        <topology evidence="1 13">Multi-pass membrane protein</topology>
    </subcellularLocation>
</comment>
<dbReference type="RefSeq" id="WP_012166662.1">
    <property type="nucleotide sequence ID" value="NC_009926.1"/>
</dbReference>
<keyword evidence="7" id="KW-0732">Signal</keyword>
<evidence type="ECO:0000259" key="18">
    <source>
        <dbReference type="Pfam" id="PF11741"/>
    </source>
</evidence>
<dbReference type="Pfam" id="PF00593">
    <property type="entry name" value="TonB_dep_Rec_b-barrel"/>
    <property type="match status" value="1"/>
</dbReference>
<name>A8ZKG4_ACAM1</name>